<dbReference type="KEGG" id="ppan:ESD82_10980"/>
<reference evidence="1 5" key="2">
    <citation type="submission" date="2019-01" db="EMBL/GenBank/DDBJ databases">
        <title>Complete Genome Sequence and Annotation of the Paracoccus pantotrophus type strain DSM 2944.</title>
        <authorList>
            <person name="Bockwoldt J.A."/>
            <person name="Zimmermann M."/>
            <person name="Tiso T."/>
            <person name="Blank L.M."/>
        </authorList>
    </citation>
    <scope>NUCLEOTIDE SEQUENCE [LARGE SCALE GENOMIC DNA]</scope>
    <source>
        <strain evidence="1 5">DSM 2944</strain>
    </source>
</reference>
<name>A0A1I5BCR3_PARPN</name>
<dbReference type="Proteomes" id="UP000326453">
    <property type="component" value="Chromosome 1"/>
</dbReference>
<proteinExistence type="predicted"/>
<dbReference type="Pfam" id="PF12616">
    <property type="entry name" value="DUF3775"/>
    <property type="match status" value="1"/>
</dbReference>
<accession>A0A1I5BCR3</accession>
<evidence type="ECO:0000313" key="4">
    <source>
        <dbReference type="Proteomes" id="UP000273626"/>
    </source>
</evidence>
<dbReference type="GeneID" id="51371093"/>
<dbReference type="RefSeq" id="WP_024844050.1">
    <property type="nucleotide sequence ID" value="NZ_CP038203.1"/>
</dbReference>
<sequence>MLEISPEKIAHVIIRAREYDSGINPWAHSGHRKGHGTQTELAEFIASLNEDEQASLVAVMWIGRDTFGPEDLDEAIETAKAERSTPTEDYLMGEPQLADYLEAGMEALGISPEDAEDALQRPV</sequence>
<reference evidence="2 6" key="3">
    <citation type="submission" date="2020-07" db="EMBL/GenBank/DDBJ databases">
        <title>The complete genome of Paracoccus pantotrophus ACCC 10489.</title>
        <authorList>
            <person name="Si Y."/>
        </authorList>
    </citation>
    <scope>NUCLEOTIDE SEQUENCE [LARGE SCALE GENOMIC DNA]</scope>
    <source>
        <strain evidence="2 6">ACCC10489</strain>
    </source>
</reference>
<dbReference type="OrthoDB" id="5641374at2"/>
<dbReference type="EMBL" id="RBLI01000001">
    <property type="protein sequence ID" value="RKS52874.1"/>
    <property type="molecule type" value="Genomic_DNA"/>
</dbReference>
<evidence type="ECO:0000313" key="1">
    <source>
        <dbReference type="EMBL" id="QFG38616.1"/>
    </source>
</evidence>
<protein>
    <submittedName>
        <fullName evidence="1">DUF3775 domain-containing protein</fullName>
    </submittedName>
    <submittedName>
        <fullName evidence="3">Uncharacterized protein DUF3775</fullName>
    </submittedName>
</protein>
<evidence type="ECO:0000313" key="3">
    <source>
        <dbReference type="EMBL" id="RKS52874.1"/>
    </source>
</evidence>
<evidence type="ECO:0000313" key="2">
    <source>
        <dbReference type="EMBL" id="QLH16360.1"/>
    </source>
</evidence>
<dbReference type="EMBL" id="CP058690">
    <property type="protein sequence ID" value="QLH16360.1"/>
    <property type="molecule type" value="Genomic_DNA"/>
</dbReference>
<dbReference type="Proteomes" id="UP000509322">
    <property type="component" value="Chromosome 2"/>
</dbReference>
<gene>
    <name evidence="3" type="ORF">BDE18_2216</name>
    <name evidence="1" type="ORF">ESD82_10980</name>
    <name evidence="2" type="ORF">HYQ43_08115</name>
</gene>
<evidence type="ECO:0000313" key="5">
    <source>
        <dbReference type="Proteomes" id="UP000326453"/>
    </source>
</evidence>
<dbReference type="InterPro" id="IPR022254">
    <property type="entry name" value="DUF3775"/>
</dbReference>
<evidence type="ECO:0000313" key="6">
    <source>
        <dbReference type="Proteomes" id="UP000509322"/>
    </source>
</evidence>
<keyword evidence="4" id="KW-1185">Reference proteome</keyword>
<reference evidence="3 4" key="1">
    <citation type="submission" date="2018-10" db="EMBL/GenBank/DDBJ databases">
        <title>Genomic Encyclopedia of Archaeal and Bacterial Type Strains, Phase II (KMG-II): from individual species to whole genera.</title>
        <authorList>
            <person name="Goeker M."/>
        </authorList>
    </citation>
    <scope>NUCLEOTIDE SEQUENCE [LARGE SCALE GENOMIC DNA]</scope>
    <source>
        <strain evidence="4">ATCC 35512 / DSM 2944 / CIP 106514 / LMD 82.5 / NBRC 102493 / NCCB 82005 / GB17</strain>
        <strain evidence="3">DSM 2944</strain>
    </source>
</reference>
<dbReference type="EMBL" id="CP044426">
    <property type="protein sequence ID" value="QFG38616.1"/>
    <property type="molecule type" value="Genomic_DNA"/>
</dbReference>
<dbReference type="AlphaFoldDB" id="A0A1I5BCR3"/>
<dbReference type="Proteomes" id="UP000273626">
    <property type="component" value="Unassembled WGS sequence"/>
</dbReference>
<organism evidence="1 5">
    <name type="scientific">Paracoccus pantotrophus</name>
    <name type="common">Thiosphaera pantotropha</name>
    <dbReference type="NCBI Taxonomy" id="82367"/>
    <lineage>
        <taxon>Bacteria</taxon>
        <taxon>Pseudomonadati</taxon>
        <taxon>Pseudomonadota</taxon>
        <taxon>Alphaproteobacteria</taxon>
        <taxon>Rhodobacterales</taxon>
        <taxon>Paracoccaceae</taxon>
        <taxon>Paracoccus</taxon>
    </lineage>
</organism>